<evidence type="ECO:0000313" key="2">
    <source>
        <dbReference type="Proteomes" id="UP001604277"/>
    </source>
</evidence>
<dbReference type="EMBL" id="JBFOLJ010000006">
    <property type="protein sequence ID" value="KAL2530499.1"/>
    <property type="molecule type" value="Genomic_DNA"/>
</dbReference>
<evidence type="ECO:0000313" key="1">
    <source>
        <dbReference type="EMBL" id="KAL2530499.1"/>
    </source>
</evidence>
<dbReference type="AlphaFoldDB" id="A0ABD1UZL4"/>
<name>A0ABD1UZL4_9LAMI</name>
<comment type="caution">
    <text evidence="1">The sequence shown here is derived from an EMBL/GenBank/DDBJ whole genome shotgun (WGS) entry which is preliminary data.</text>
</comment>
<reference evidence="2" key="1">
    <citation type="submission" date="2024-07" db="EMBL/GenBank/DDBJ databases">
        <title>Two chromosome-level genome assemblies of Korean endemic species Abeliophyllum distichum and Forsythia ovata (Oleaceae).</title>
        <authorList>
            <person name="Jang H."/>
        </authorList>
    </citation>
    <scope>NUCLEOTIDE SEQUENCE [LARGE SCALE GENOMIC DNA]</scope>
</reference>
<proteinExistence type="predicted"/>
<keyword evidence="2" id="KW-1185">Reference proteome</keyword>
<sequence length="152" mass="16924">MPLKSHLLKCVLLSGAFAPPDDFRLALGCWMKKPFVCLFKVSAPTEQRKSFKSSAEGVVLPPKTANKQAATTFIFGRFEYENVDRRLSGCSSSWVSNKELLANVAKNMAKSFTGWPSASPKFSTWLDYLMDSLSSKLNEKGNAIECFLIEDQ</sequence>
<protein>
    <submittedName>
        <fullName evidence="1">Uncharacterized protein</fullName>
    </submittedName>
</protein>
<organism evidence="1 2">
    <name type="scientific">Forsythia ovata</name>
    <dbReference type="NCBI Taxonomy" id="205694"/>
    <lineage>
        <taxon>Eukaryota</taxon>
        <taxon>Viridiplantae</taxon>
        <taxon>Streptophyta</taxon>
        <taxon>Embryophyta</taxon>
        <taxon>Tracheophyta</taxon>
        <taxon>Spermatophyta</taxon>
        <taxon>Magnoliopsida</taxon>
        <taxon>eudicotyledons</taxon>
        <taxon>Gunneridae</taxon>
        <taxon>Pentapetalae</taxon>
        <taxon>asterids</taxon>
        <taxon>lamiids</taxon>
        <taxon>Lamiales</taxon>
        <taxon>Oleaceae</taxon>
        <taxon>Forsythieae</taxon>
        <taxon>Forsythia</taxon>
    </lineage>
</organism>
<dbReference type="Proteomes" id="UP001604277">
    <property type="component" value="Unassembled WGS sequence"/>
</dbReference>
<gene>
    <name evidence="1" type="ORF">Fot_23100</name>
</gene>
<accession>A0ABD1UZL4</accession>